<reference evidence="2 3" key="1">
    <citation type="journal article" date="2016" name="Genome Biol. Evol.">
        <title>Gene Family Evolution Reflects Adaptation to Soil Environmental Stressors in the Genome of the Collembolan Orchesella cincta.</title>
        <authorList>
            <person name="Faddeeva-Vakhrusheva A."/>
            <person name="Derks M.F."/>
            <person name="Anvar S.Y."/>
            <person name="Agamennone V."/>
            <person name="Suring W."/>
            <person name="Smit S."/>
            <person name="van Straalen N.M."/>
            <person name="Roelofs D."/>
        </authorList>
    </citation>
    <scope>NUCLEOTIDE SEQUENCE [LARGE SCALE GENOMIC DNA]</scope>
    <source>
        <tissue evidence="2">Mixed pool</tissue>
    </source>
</reference>
<name>A0A1D2M6S0_ORCCI</name>
<dbReference type="Proteomes" id="UP000094527">
    <property type="component" value="Unassembled WGS sequence"/>
</dbReference>
<dbReference type="AlphaFoldDB" id="A0A1D2M6S0"/>
<dbReference type="EMBL" id="LJIJ01003335">
    <property type="protein sequence ID" value="ODM88665.1"/>
    <property type="molecule type" value="Genomic_DNA"/>
</dbReference>
<organism evidence="2 3">
    <name type="scientific">Orchesella cincta</name>
    <name type="common">Springtail</name>
    <name type="synonym">Podura cincta</name>
    <dbReference type="NCBI Taxonomy" id="48709"/>
    <lineage>
        <taxon>Eukaryota</taxon>
        <taxon>Metazoa</taxon>
        <taxon>Ecdysozoa</taxon>
        <taxon>Arthropoda</taxon>
        <taxon>Hexapoda</taxon>
        <taxon>Collembola</taxon>
        <taxon>Entomobryomorpha</taxon>
        <taxon>Entomobryoidea</taxon>
        <taxon>Orchesellidae</taxon>
        <taxon>Orchesellinae</taxon>
        <taxon>Orchesella</taxon>
    </lineage>
</organism>
<feature type="region of interest" description="Disordered" evidence="1">
    <location>
        <begin position="49"/>
        <end position="73"/>
    </location>
</feature>
<proteinExistence type="predicted"/>
<protein>
    <submittedName>
        <fullName evidence="2">Uncharacterized protein</fullName>
    </submittedName>
</protein>
<gene>
    <name evidence="2" type="ORF">Ocin01_18017</name>
</gene>
<accession>A0A1D2M6S0</accession>
<keyword evidence="3" id="KW-1185">Reference proteome</keyword>
<evidence type="ECO:0000313" key="2">
    <source>
        <dbReference type="EMBL" id="ODM88665.1"/>
    </source>
</evidence>
<comment type="caution">
    <text evidence="2">The sequence shown here is derived from an EMBL/GenBank/DDBJ whole genome shotgun (WGS) entry which is preliminary data.</text>
</comment>
<evidence type="ECO:0000256" key="1">
    <source>
        <dbReference type="SAM" id="MobiDB-lite"/>
    </source>
</evidence>
<evidence type="ECO:0000313" key="3">
    <source>
        <dbReference type="Proteomes" id="UP000094527"/>
    </source>
</evidence>
<feature type="compositionally biased region" description="Low complexity" evidence="1">
    <location>
        <begin position="53"/>
        <end position="63"/>
    </location>
</feature>
<sequence length="73" mass="7658">MDQLVLPFKSGGSETDDDKLISLLLKISGKKGDAEGSQASQILKTIEAAENATPTPKSTSPSPGLEKILNSMK</sequence>